<dbReference type="Proteomes" id="UP000326396">
    <property type="component" value="Linkage Group LG17"/>
</dbReference>
<evidence type="ECO:0000313" key="2">
    <source>
        <dbReference type="EMBL" id="KAD5317074.1"/>
    </source>
</evidence>
<evidence type="ECO:0000256" key="1">
    <source>
        <dbReference type="SAM" id="MobiDB-lite"/>
    </source>
</evidence>
<keyword evidence="3" id="KW-1185">Reference proteome</keyword>
<gene>
    <name evidence="2" type="ORF">E3N88_17020</name>
</gene>
<reference evidence="2 3" key="1">
    <citation type="submission" date="2019-05" db="EMBL/GenBank/DDBJ databases">
        <title>Mikania micrantha, genome provides insights into the molecular mechanism of rapid growth.</title>
        <authorList>
            <person name="Liu B."/>
        </authorList>
    </citation>
    <scope>NUCLEOTIDE SEQUENCE [LARGE SCALE GENOMIC DNA]</scope>
    <source>
        <strain evidence="2">NLD-2019</strain>
        <tissue evidence="2">Leaf</tissue>
    </source>
</reference>
<sequence length="150" mass="16134">MVEVPFGTMGVKREEHCGCGSSNRNDFRRGRGRGRGSEKGQDGERSGVQEGSLWVKAMACFDGNVAGLNQGLLQQNHEGTGGVVLGLFYSRIQRIKCFGSTGVMVKVPFGTMGVKREEHCGCGSSNRNDFGRGRGRGRGSGKGQDGERFQ</sequence>
<organism evidence="2 3">
    <name type="scientific">Mikania micrantha</name>
    <name type="common">bitter vine</name>
    <dbReference type="NCBI Taxonomy" id="192012"/>
    <lineage>
        <taxon>Eukaryota</taxon>
        <taxon>Viridiplantae</taxon>
        <taxon>Streptophyta</taxon>
        <taxon>Embryophyta</taxon>
        <taxon>Tracheophyta</taxon>
        <taxon>Spermatophyta</taxon>
        <taxon>Magnoliopsida</taxon>
        <taxon>eudicotyledons</taxon>
        <taxon>Gunneridae</taxon>
        <taxon>Pentapetalae</taxon>
        <taxon>asterids</taxon>
        <taxon>campanulids</taxon>
        <taxon>Asterales</taxon>
        <taxon>Asteraceae</taxon>
        <taxon>Asteroideae</taxon>
        <taxon>Heliantheae alliance</taxon>
        <taxon>Eupatorieae</taxon>
        <taxon>Mikania</taxon>
    </lineage>
</organism>
<proteinExistence type="predicted"/>
<comment type="caution">
    <text evidence="2">The sequence shown here is derived from an EMBL/GenBank/DDBJ whole genome shotgun (WGS) entry which is preliminary data.</text>
</comment>
<name>A0A5N6NR77_9ASTR</name>
<accession>A0A5N6NR77</accession>
<protein>
    <submittedName>
        <fullName evidence="2">Uncharacterized protein</fullName>
    </submittedName>
</protein>
<evidence type="ECO:0000313" key="3">
    <source>
        <dbReference type="Proteomes" id="UP000326396"/>
    </source>
</evidence>
<feature type="region of interest" description="Disordered" evidence="1">
    <location>
        <begin position="124"/>
        <end position="150"/>
    </location>
</feature>
<dbReference type="EMBL" id="SZYD01000009">
    <property type="protein sequence ID" value="KAD5317074.1"/>
    <property type="molecule type" value="Genomic_DNA"/>
</dbReference>
<feature type="compositionally biased region" description="Basic and acidic residues" evidence="1">
    <location>
        <begin position="25"/>
        <end position="47"/>
    </location>
</feature>
<feature type="region of interest" description="Disordered" evidence="1">
    <location>
        <begin position="18"/>
        <end position="48"/>
    </location>
</feature>
<dbReference type="AlphaFoldDB" id="A0A5N6NR77"/>